<gene>
    <name evidence="2" type="ORF">W59_13526</name>
</gene>
<accession>I0WSR8</accession>
<keyword evidence="1" id="KW-1133">Transmembrane helix</keyword>
<dbReference type="RefSeq" id="WP_007297634.1">
    <property type="nucleotide sequence ID" value="NZ_AJJH01000064.1"/>
</dbReference>
<evidence type="ECO:0000313" key="2">
    <source>
        <dbReference type="EMBL" id="EID79434.1"/>
    </source>
</evidence>
<dbReference type="AlphaFoldDB" id="I0WSR8"/>
<proteinExistence type="predicted"/>
<dbReference type="PATRIC" id="fig|1165867.3.peg.2750"/>
<evidence type="ECO:0000256" key="1">
    <source>
        <dbReference type="SAM" id="Phobius"/>
    </source>
</evidence>
<dbReference type="EMBL" id="AJJH01000064">
    <property type="protein sequence ID" value="EID79434.1"/>
    <property type="molecule type" value="Genomic_DNA"/>
</dbReference>
<organism evidence="2 3">
    <name type="scientific">Rhodococcus opacus RKJ300 = JCM 13270</name>
    <dbReference type="NCBI Taxonomy" id="1165867"/>
    <lineage>
        <taxon>Bacteria</taxon>
        <taxon>Bacillati</taxon>
        <taxon>Actinomycetota</taxon>
        <taxon>Actinomycetes</taxon>
        <taxon>Mycobacteriales</taxon>
        <taxon>Nocardiaceae</taxon>
        <taxon>Rhodococcus</taxon>
    </lineage>
</organism>
<keyword evidence="1" id="KW-0812">Transmembrane</keyword>
<feature type="transmembrane region" description="Helical" evidence="1">
    <location>
        <begin position="119"/>
        <end position="141"/>
    </location>
</feature>
<comment type="caution">
    <text evidence="2">The sequence shown here is derived from an EMBL/GenBank/DDBJ whole genome shotgun (WGS) entry which is preliminary data.</text>
</comment>
<feature type="transmembrane region" description="Helical" evidence="1">
    <location>
        <begin position="40"/>
        <end position="61"/>
    </location>
</feature>
<keyword evidence="1" id="KW-0472">Membrane</keyword>
<dbReference type="Proteomes" id="UP000006447">
    <property type="component" value="Unassembled WGS sequence"/>
</dbReference>
<reference evidence="2 3" key="1">
    <citation type="journal article" date="2012" name="J. Bacteriol.">
        <title>Draft genome sequence of the nitrophenol-degrading actinomycete Rhodococcus imtechensis RKJ300.</title>
        <authorList>
            <person name="Vikram S."/>
            <person name="Kumar S."/>
            <person name="Subramanian S."/>
            <person name="Raghava G.P."/>
        </authorList>
    </citation>
    <scope>NUCLEOTIDE SEQUENCE [LARGE SCALE GENOMIC DNA]</scope>
    <source>
        <strain evidence="2 3">RKJ300</strain>
    </source>
</reference>
<name>I0WSR8_RHOOP</name>
<feature type="transmembrane region" description="Helical" evidence="1">
    <location>
        <begin position="161"/>
        <end position="185"/>
    </location>
</feature>
<evidence type="ECO:0000313" key="3">
    <source>
        <dbReference type="Proteomes" id="UP000006447"/>
    </source>
</evidence>
<feature type="transmembrane region" description="Helical" evidence="1">
    <location>
        <begin position="197"/>
        <end position="217"/>
    </location>
</feature>
<feature type="transmembrane region" description="Helical" evidence="1">
    <location>
        <begin position="81"/>
        <end position="107"/>
    </location>
</feature>
<protein>
    <submittedName>
        <fullName evidence="2">Uncharacterized protein</fullName>
    </submittedName>
</protein>
<sequence length="218" mass="23202">MTHPTTVTEEVFPFCHAGCSRLVSLGSGTRTCEVEAMDTTMVRIGGVLGVASALVMIPAYVVGTPDRPADTAEAERYYSSYSGFVTANGVVPVLHVLFFLFFLGALAGVLRRADGERTGLANTALAGGTVFVALTAAGFTAEVAYPATLMRFDELPFDDQIAPLLLTIAAWFYHYCQVGTAAMIFATSIVAWRTGVLPRWTAVGAVLGVVALLHTWFP</sequence>